<dbReference type="PANTHER" id="PTHR12001">
    <property type="entry name" value="GERANYLGERANYL PYROPHOSPHATE SYNTHASE"/>
    <property type="match status" value="1"/>
</dbReference>
<evidence type="ECO:0000256" key="3">
    <source>
        <dbReference type="ARBA" id="ARBA00022679"/>
    </source>
</evidence>
<protein>
    <submittedName>
        <fullName evidence="7">Geranylgeranyl diphosphate synthase, type I</fullName>
    </submittedName>
</protein>
<keyword evidence="5" id="KW-0460">Magnesium</keyword>
<dbReference type="Proteomes" id="UP000198518">
    <property type="component" value="Unassembled WGS sequence"/>
</dbReference>
<dbReference type="EMBL" id="FOJA01000001">
    <property type="protein sequence ID" value="SEW19933.1"/>
    <property type="molecule type" value="Genomic_DNA"/>
</dbReference>
<evidence type="ECO:0000256" key="5">
    <source>
        <dbReference type="ARBA" id="ARBA00022842"/>
    </source>
</evidence>
<accession>A0A1I0PZJ9</accession>
<reference evidence="7 8" key="1">
    <citation type="submission" date="2016-10" db="EMBL/GenBank/DDBJ databases">
        <authorList>
            <person name="de Groot N.N."/>
        </authorList>
    </citation>
    <scope>NUCLEOTIDE SEQUENCE [LARGE SCALE GENOMIC DNA]</scope>
    <source>
        <strain evidence="7 8">CGMCC 1.5337</strain>
    </source>
</reference>
<dbReference type="PANTHER" id="PTHR12001:SF85">
    <property type="entry name" value="SHORT CHAIN ISOPRENYL DIPHOSPHATE SYNTHASE"/>
    <property type="match status" value="1"/>
</dbReference>
<comment type="similarity">
    <text evidence="2 6">Belongs to the FPP/GGPP synthase family.</text>
</comment>
<dbReference type="SFLD" id="SFLDS00005">
    <property type="entry name" value="Isoprenoid_Synthase_Type_I"/>
    <property type="match status" value="1"/>
</dbReference>
<evidence type="ECO:0000313" key="8">
    <source>
        <dbReference type="Proteomes" id="UP000198518"/>
    </source>
</evidence>
<evidence type="ECO:0000256" key="6">
    <source>
        <dbReference type="RuleBase" id="RU004466"/>
    </source>
</evidence>
<keyword evidence="8" id="KW-1185">Reference proteome</keyword>
<dbReference type="PROSITE" id="PS00723">
    <property type="entry name" value="POLYPRENYL_SYNTHASE_1"/>
    <property type="match status" value="1"/>
</dbReference>
<dbReference type="OrthoDB" id="106922at2157"/>
<gene>
    <name evidence="7" type="ORF">SAMN04487945_2119</name>
</gene>
<dbReference type="GO" id="GO:0008299">
    <property type="term" value="P:isoprenoid biosynthetic process"/>
    <property type="evidence" value="ECO:0007669"/>
    <property type="project" value="InterPro"/>
</dbReference>
<dbReference type="RefSeq" id="WP_089669358.1">
    <property type="nucleotide sequence ID" value="NZ_FOJA01000001.1"/>
</dbReference>
<dbReference type="GO" id="GO:0004659">
    <property type="term" value="F:prenyltransferase activity"/>
    <property type="evidence" value="ECO:0007669"/>
    <property type="project" value="InterPro"/>
</dbReference>
<dbReference type="InterPro" id="IPR000092">
    <property type="entry name" value="Polyprenyl_synt"/>
</dbReference>
<dbReference type="Pfam" id="PF00348">
    <property type="entry name" value="polyprenyl_synt"/>
    <property type="match status" value="1"/>
</dbReference>
<dbReference type="GO" id="GO:0046872">
    <property type="term" value="F:metal ion binding"/>
    <property type="evidence" value="ECO:0007669"/>
    <property type="project" value="UniProtKB-KW"/>
</dbReference>
<dbReference type="SUPFAM" id="SSF48576">
    <property type="entry name" value="Terpenoid synthases"/>
    <property type="match status" value="1"/>
</dbReference>
<sequence>MEYVEARRAAIEDRIAEAVGTVEPTELGDQLEHVVLAGGKRVRPTLTVLVCEAAGGDVWEGGDDADASQQPVLAADGEDALDYAVGIELVHNASLVVDDIIDQSEVRRGSASAWAEYGYGPGLVASDGLLGEAFALFSRDPRAMECVTDSLVELGEGEAIELVDRPENEREYMELARRKTGALFRAAAELGAIAADADGRTVETLGEYAERVGVAFQIRDDVLDATADSEALGKPAGIDEEMDRPSIVRVTDRSPEELNGLAREESDRALAALADLDLPAGEAKDYLEYLAEFVVERDA</sequence>
<evidence type="ECO:0000313" key="7">
    <source>
        <dbReference type="EMBL" id="SEW19933.1"/>
    </source>
</evidence>
<dbReference type="Gene3D" id="1.10.600.10">
    <property type="entry name" value="Farnesyl Diphosphate Synthase"/>
    <property type="match status" value="1"/>
</dbReference>
<keyword evidence="3 6" id="KW-0808">Transferase</keyword>
<evidence type="ECO:0000256" key="4">
    <source>
        <dbReference type="ARBA" id="ARBA00022723"/>
    </source>
</evidence>
<comment type="cofactor">
    <cofactor evidence="1">
        <name>Mg(2+)</name>
        <dbReference type="ChEBI" id="CHEBI:18420"/>
    </cofactor>
</comment>
<dbReference type="InterPro" id="IPR008949">
    <property type="entry name" value="Isoprenoid_synthase_dom_sf"/>
</dbReference>
<organism evidence="7 8">
    <name type="scientific">Halobacterium jilantaiense</name>
    <dbReference type="NCBI Taxonomy" id="355548"/>
    <lineage>
        <taxon>Archaea</taxon>
        <taxon>Methanobacteriati</taxon>
        <taxon>Methanobacteriota</taxon>
        <taxon>Stenosarchaea group</taxon>
        <taxon>Halobacteria</taxon>
        <taxon>Halobacteriales</taxon>
        <taxon>Halobacteriaceae</taxon>
        <taxon>Halobacterium</taxon>
    </lineage>
</organism>
<dbReference type="PROSITE" id="PS00444">
    <property type="entry name" value="POLYPRENYL_SYNTHASE_2"/>
    <property type="match status" value="1"/>
</dbReference>
<dbReference type="CDD" id="cd00685">
    <property type="entry name" value="Trans_IPPS_HT"/>
    <property type="match status" value="1"/>
</dbReference>
<keyword evidence="4" id="KW-0479">Metal-binding</keyword>
<name>A0A1I0PZJ9_9EURY</name>
<evidence type="ECO:0000256" key="1">
    <source>
        <dbReference type="ARBA" id="ARBA00001946"/>
    </source>
</evidence>
<dbReference type="AlphaFoldDB" id="A0A1I0PZJ9"/>
<evidence type="ECO:0000256" key="2">
    <source>
        <dbReference type="ARBA" id="ARBA00006706"/>
    </source>
</evidence>
<proteinExistence type="inferred from homology"/>
<dbReference type="STRING" id="355548.SAMN04487945_2119"/>
<dbReference type="InterPro" id="IPR033749">
    <property type="entry name" value="Polyprenyl_synt_CS"/>
</dbReference>